<dbReference type="Gene3D" id="2.60.120.260">
    <property type="entry name" value="Galactose-binding domain-like"/>
    <property type="match status" value="3"/>
</dbReference>
<dbReference type="FunFam" id="2.60.40.420:FF:000028">
    <property type="entry name" value="Ceruloplasmin"/>
    <property type="match status" value="1"/>
</dbReference>
<feature type="region of interest" description="Disordered" evidence="10">
    <location>
        <begin position="453"/>
        <end position="778"/>
    </location>
</feature>
<dbReference type="PROSITE" id="PS50022">
    <property type="entry name" value="FA58C_3"/>
    <property type="match status" value="2"/>
</dbReference>
<evidence type="ECO:0000313" key="13">
    <source>
        <dbReference type="Proteomes" id="UP001221898"/>
    </source>
</evidence>
<evidence type="ECO:0000256" key="4">
    <source>
        <dbReference type="ARBA" id="ARBA00022729"/>
    </source>
</evidence>
<feature type="compositionally biased region" description="Basic and acidic residues" evidence="10">
    <location>
        <begin position="873"/>
        <end position="886"/>
    </location>
</feature>
<feature type="compositionally biased region" description="Basic and acidic residues" evidence="10">
    <location>
        <begin position="361"/>
        <end position="385"/>
    </location>
</feature>
<evidence type="ECO:0000256" key="5">
    <source>
        <dbReference type="ARBA" id="ARBA00022737"/>
    </source>
</evidence>
<evidence type="ECO:0000256" key="1">
    <source>
        <dbReference type="ARBA" id="ARBA00004613"/>
    </source>
</evidence>
<feature type="domain" description="F5/8 type C" evidence="11">
    <location>
        <begin position="1206"/>
        <end position="1353"/>
    </location>
</feature>
<feature type="region of interest" description="Disordered" evidence="10">
    <location>
        <begin position="361"/>
        <end position="391"/>
    </location>
</feature>
<dbReference type="InterPro" id="IPR008979">
    <property type="entry name" value="Galactose-bd-like_sf"/>
</dbReference>
<evidence type="ECO:0000256" key="8">
    <source>
        <dbReference type="ARBA" id="ARBA00023180"/>
    </source>
</evidence>
<dbReference type="SUPFAM" id="SSF49503">
    <property type="entry name" value="Cupredoxins"/>
    <property type="match status" value="4"/>
</dbReference>
<dbReference type="InterPro" id="IPR008972">
    <property type="entry name" value="Cupredoxin"/>
</dbReference>
<evidence type="ECO:0000256" key="6">
    <source>
        <dbReference type="ARBA" id="ARBA00022837"/>
    </source>
</evidence>
<dbReference type="PIRSF" id="PIRSF000354">
    <property type="entry name" value="Factors_V_VIII"/>
    <property type="match status" value="1"/>
</dbReference>
<evidence type="ECO:0000259" key="11">
    <source>
        <dbReference type="PROSITE" id="PS50022"/>
    </source>
</evidence>
<accession>A0AAD7RCE2</accession>
<dbReference type="SMART" id="SM00231">
    <property type="entry name" value="FA58C"/>
    <property type="match status" value="2"/>
</dbReference>
<comment type="caution">
    <text evidence="12">The sequence shown here is derived from an EMBL/GenBank/DDBJ whole genome shotgun (WGS) entry which is preliminary data.</text>
</comment>
<organism evidence="12 13">
    <name type="scientific">Aldrovandia affinis</name>
    <dbReference type="NCBI Taxonomy" id="143900"/>
    <lineage>
        <taxon>Eukaryota</taxon>
        <taxon>Metazoa</taxon>
        <taxon>Chordata</taxon>
        <taxon>Craniata</taxon>
        <taxon>Vertebrata</taxon>
        <taxon>Euteleostomi</taxon>
        <taxon>Actinopterygii</taxon>
        <taxon>Neopterygii</taxon>
        <taxon>Teleostei</taxon>
        <taxon>Notacanthiformes</taxon>
        <taxon>Halosauridae</taxon>
        <taxon>Aldrovandia</taxon>
    </lineage>
</organism>
<feature type="compositionally biased region" description="Polar residues" evidence="10">
    <location>
        <begin position="738"/>
        <end position="750"/>
    </location>
</feature>
<dbReference type="PROSITE" id="PS00079">
    <property type="entry name" value="MULTICOPPER_OXIDASE1"/>
    <property type="match status" value="1"/>
</dbReference>
<dbReference type="Pfam" id="PF00754">
    <property type="entry name" value="F5_F8_type_C"/>
    <property type="match status" value="2"/>
</dbReference>
<evidence type="ECO:0000256" key="9">
    <source>
        <dbReference type="PIRSR" id="PIRSR000354-1"/>
    </source>
</evidence>
<dbReference type="InterPro" id="IPR024715">
    <property type="entry name" value="Factor_5/8-like"/>
</dbReference>
<reference evidence="12" key="1">
    <citation type="journal article" date="2023" name="Science">
        <title>Genome structures resolve the early diversification of teleost fishes.</title>
        <authorList>
            <person name="Parey E."/>
            <person name="Louis A."/>
            <person name="Montfort J."/>
            <person name="Bouchez O."/>
            <person name="Roques C."/>
            <person name="Iampietro C."/>
            <person name="Lluch J."/>
            <person name="Castinel A."/>
            <person name="Donnadieu C."/>
            <person name="Desvignes T."/>
            <person name="Floi Bucao C."/>
            <person name="Jouanno E."/>
            <person name="Wen M."/>
            <person name="Mejri S."/>
            <person name="Dirks R."/>
            <person name="Jansen H."/>
            <person name="Henkel C."/>
            <person name="Chen W.J."/>
            <person name="Zahm M."/>
            <person name="Cabau C."/>
            <person name="Klopp C."/>
            <person name="Thompson A.W."/>
            <person name="Robinson-Rechavi M."/>
            <person name="Braasch I."/>
            <person name="Lecointre G."/>
            <person name="Bobe J."/>
            <person name="Postlethwait J.H."/>
            <person name="Berthelot C."/>
            <person name="Roest Crollius H."/>
            <person name="Guiguen Y."/>
        </authorList>
    </citation>
    <scope>NUCLEOTIDE SEQUENCE</scope>
    <source>
        <strain evidence="12">NC1722</strain>
    </source>
</reference>
<evidence type="ECO:0000256" key="2">
    <source>
        <dbReference type="ARBA" id="ARBA00022525"/>
    </source>
</evidence>
<dbReference type="GO" id="GO:0046872">
    <property type="term" value="F:metal ion binding"/>
    <property type="evidence" value="ECO:0007669"/>
    <property type="project" value="UniProtKB-KW"/>
</dbReference>
<feature type="disulfide bond" evidence="9">
    <location>
        <begin position="236"/>
        <end position="323"/>
    </location>
</feature>
<feature type="region of interest" description="Disordered" evidence="10">
    <location>
        <begin position="803"/>
        <end position="825"/>
    </location>
</feature>
<feature type="compositionally biased region" description="Low complexity" evidence="10">
    <location>
        <begin position="512"/>
        <end position="522"/>
    </location>
</feature>
<keyword evidence="6" id="KW-0106">Calcium</keyword>
<feature type="region of interest" description="Disordered" evidence="10">
    <location>
        <begin position="873"/>
        <end position="936"/>
    </location>
</feature>
<feature type="compositionally biased region" description="Low complexity" evidence="10">
    <location>
        <begin position="543"/>
        <end position="553"/>
    </location>
</feature>
<evidence type="ECO:0000256" key="10">
    <source>
        <dbReference type="SAM" id="MobiDB-lite"/>
    </source>
</evidence>
<dbReference type="Gene3D" id="2.60.40.420">
    <property type="entry name" value="Cupredoxins - blue copper proteins"/>
    <property type="match status" value="3"/>
</dbReference>
<dbReference type="CDD" id="cd00057">
    <property type="entry name" value="FA58C"/>
    <property type="match status" value="2"/>
</dbReference>
<feature type="compositionally biased region" description="Basic and acidic residues" evidence="10">
    <location>
        <begin position="673"/>
        <end position="685"/>
    </location>
</feature>
<comment type="subcellular location">
    <subcellularLocation>
        <location evidence="1">Secreted</location>
    </subcellularLocation>
</comment>
<keyword evidence="7 9" id="KW-1015">Disulfide bond</keyword>
<feature type="compositionally biased region" description="Acidic residues" evidence="10">
    <location>
        <begin position="812"/>
        <end position="824"/>
    </location>
</feature>
<proteinExistence type="predicted"/>
<evidence type="ECO:0000313" key="12">
    <source>
        <dbReference type="EMBL" id="KAJ8377518.1"/>
    </source>
</evidence>
<keyword evidence="8" id="KW-0325">Glycoprotein</keyword>
<feature type="compositionally biased region" description="Polar residues" evidence="10">
    <location>
        <begin position="475"/>
        <end position="490"/>
    </location>
</feature>
<keyword evidence="13" id="KW-1185">Reference proteome</keyword>
<dbReference type="GO" id="GO:0038023">
    <property type="term" value="F:signaling receptor activity"/>
    <property type="evidence" value="ECO:0007669"/>
    <property type="project" value="TreeGrafter"/>
</dbReference>
<feature type="disulfide bond" evidence="9">
    <location>
        <begin position="133"/>
        <end position="159"/>
    </location>
</feature>
<evidence type="ECO:0000256" key="7">
    <source>
        <dbReference type="ARBA" id="ARBA00023157"/>
    </source>
</evidence>
<dbReference type="PANTHER" id="PTHR46806">
    <property type="entry name" value="F5/8 TYPE C DOMAIN-CONTAINING PROTEIN"/>
    <property type="match status" value="1"/>
</dbReference>
<dbReference type="Proteomes" id="UP001221898">
    <property type="component" value="Unassembled WGS sequence"/>
</dbReference>
<keyword evidence="2" id="KW-0964">Secreted</keyword>
<feature type="disulfide bond" evidence="9">
    <location>
        <begin position="1206"/>
        <end position="1353"/>
    </location>
</feature>
<dbReference type="GO" id="GO:0005576">
    <property type="term" value="C:extracellular region"/>
    <property type="evidence" value="ECO:0007669"/>
    <property type="project" value="UniProtKB-SubCell"/>
</dbReference>
<name>A0AAD7RCE2_9TELE</name>
<keyword evidence="4" id="KW-0732">Signal</keyword>
<dbReference type="SUPFAM" id="SSF49785">
    <property type="entry name" value="Galactose-binding domain-like"/>
    <property type="match status" value="3"/>
</dbReference>
<dbReference type="PROSITE" id="PS01286">
    <property type="entry name" value="FA58C_2"/>
    <property type="match status" value="1"/>
</dbReference>
<keyword evidence="3" id="KW-0479">Metal-binding</keyword>
<dbReference type="InterPro" id="IPR033138">
    <property type="entry name" value="Cu_oxidase_CS"/>
</dbReference>
<gene>
    <name evidence="12" type="ORF">AAFF_G00259450</name>
</gene>
<sequence>MLYQEYRAKFLGAPIDRIGRRYKKAVFTQYTDEKFTVREESRQRKMETGILGPVIRAQIRDVVKTVISTIVFKNMASRPYSIYPHGLTIKKSDEGASYPAGGNQTGAVQPGQTHTYVWEVWEQDEPTPADSRCLTRMYHSAVDPVRDIASGLVGPLLICKSQSLNKKNVQLKADKEQQAALAVFDENRSWYIEENIRSYCSDPARVRRDDPDFYNSNVMHSINGYVFDSGQVLGFCNGEIVTWHLSSVGAQDHVQTATFYGHSFELNDRTEDIVSLFPMTGRPSPWAWTTSATGSWHRHWLLASLSSYGASKGVRLKFKDLECYRDYYEDYNPDGGGGSRTEADDRLSVNAWRPEDIEAIRQEERDAREKEAREEEERRTTKNAESEEDIEDYSERWAAELGLRTFRNESGGAGDEVELLDLGMFDYGDGEPANGISLVFFFSSSSSSRCRRLAATPKPNITSEDIQSPDIGASAPNQTSPCQPNTTSSARTHRGSGAPNPMGSSPSRNNRENATTTTAAAEESGKRESAIEVKSFTYAVLLSKPSPSSSSSSDDANGDGREDGDFIISPDDEGQQTGETAGDSAGCSEEAKVAGLESDSDRVVDVDRNVSLKTSIERGNHSLSSDAASHARNRTVPGVQSGDETSSPDVEGREDGGEFVSPENATSAASESDDVHAGERRRAFELLEDDDAKVAGPDVGSDNDRSVVVVDNRNASLETGIERGNCSVSSDARRNRTVPETWSDNETSPSPEARLEDATTSAPSFERSGDSSDSTVDNLPSAVLAGQKRFRFVVARADEPHVFVGSTRQHEEDEEDEEEEEERQEEVAIYLKNNSREAIVTVSLDKGKQHWGYEGVHLLVPLELPDHMTKYTESEAGSKTEEEEKMPAASRVMKTRKRKVYKPNDDAGGISPRGRRPPLLRPRSARGSRPITSEEDLSTKSIVIGVPRRDFNDYELRGRRGPNINDKPTEFTKVVFRSYLDSSFNTRNVRGEVDEHLGILGPIINNEVDQTILVVFKNLASRPYSLHAHGVSYSKQMEGLKYDDVSPHWYKLDNEVRTNATYTYIWKVEPKFGPKALNSACRTWAYYSGKGTLANEETALDMREFTLLFMTFDETKSWYYEDNLERIQRKHRRRPRTPVHPEHPVPHDQWYNIQPERVEDVHEPAGGFATLEMRPSRPGLWQLETEAGSLQQRGMQTLFLVIDNSCGHALGLKSQSVKDNQITASHHTGEWKPHLARLGNRGRYNAWSTDKPNGSWIQVDFQRPVVISKVSTQGAKQLLTSHYVQKYSVSYSTDKRKWTFYKGVGQRTAFTGNSDAYGTKVNTFFPPLIGRFVRLHPIESYNRPTVRMEYYGCELDGCSVPLGMESGLIGDQQITASSSCSVPLGMESGLIGDQQITASSSASSWFSGPWQPWFMLLRAVGNGEWADWGPADHGQFYCQQLVLGPWQPWFISRPAQAPAAGSIRPWQPWFARLNREGSVNAWQAKDNNMQQWLQVELRRVQKITGIVTQGARSMGTEMYVSEYALDYSKDGRVWTKYREDEDDDEVQKVFPGNTDNHGHAKNYIYPPIFSRFVRILPRRWQKSITMRIELLGCEFQ</sequence>
<dbReference type="InterPro" id="IPR000421">
    <property type="entry name" value="FA58C"/>
</dbReference>
<protein>
    <recommendedName>
        <fullName evidence="11">F5/8 type C domain-containing protein</fullName>
    </recommendedName>
</protein>
<dbReference type="PROSITE" id="PS01285">
    <property type="entry name" value="FA58C_1"/>
    <property type="match status" value="2"/>
</dbReference>
<dbReference type="FunFam" id="2.60.120.260:FF:000002">
    <property type="entry name" value="Coagulation factor VIII"/>
    <property type="match status" value="2"/>
</dbReference>
<feature type="compositionally biased region" description="Basic residues" evidence="10">
    <location>
        <begin position="913"/>
        <end position="926"/>
    </location>
</feature>
<dbReference type="GO" id="GO:0005886">
    <property type="term" value="C:plasma membrane"/>
    <property type="evidence" value="ECO:0007669"/>
    <property type="project" value="TreeGrafter"/>
</dbReference>
<evidence type="ECO:0000256" key="3">
    <source>
        <dbReference type="ARBA" id="ARBA00022723"/>
    </source>
</evidence>
<dbReference type="EMBL" id="JAINUG010000350">
    <property type="protein sequence ID" value="KAJ8377518.1"/>
    <property type="molecule type" value="Genomic_DNA"/>
</dbReference>
<keyword evidence="5" id="KW-0677">Repeat</keyword>
<feature type="domain" description="F5/8 type C" evidence="11">
    <location>
        <begin position="1438"/>
        <end position="1593"/>
    </location>
</feature>
<dbReference type="PANTHER" id="PTHR46806:SF10">
    <property type="entry name" value="COAGULATION FACTOR V"/>
    <property type="match status" value="1"/>
</dbReference>
<dbReference type="InterPro" id="IPR050633">
    <property type="entry name" value="Neuropilin_MCO_CoagFactor"/>
</dbReference>
<feature type="compositionally biased region" description="Basic and acidic residues" evidence="10">
    <location>
        <begin position="599"/>
        <end position="620"/>
    </location>
</feature>